<dbReference type="PIRSF" id="PIRSF039012">
    <property type="entry name" value="ASP"/>
    <property type="match status" value="1"/>
</dbReference>
<dbReference type="GO" id="GO:0016788">
    <property type="term" value="F:hydrolase activity, acting on ester bonds"/>
    <property type="evidence" value="ECO:0007669"/>
    <property type="project" value="InterPro"/>
</dbReference>
<protein>
    <submittedName>
        <fullName evidence="7">Peptidase M14</fullName>
    </submittedName>
</protein>
<comment type="caution">
    <text evidence="7">The sequence shown here is derived from an EMBL/GenBank/DDBJ whole genome shotgun (WGS) entry which is preliminary data.</text>
</comment>
<accession>A0A317FJM1</accession>
<dbReference type="PANTHER" id="PTHR37326:SF1">
    <property type="entry name" value="BLL3975 PROTEIN"/>
    <property type="match status" value="1"/>
</dbReference>
<keyword evidence="3" id="KW-0378">Hydrolase</keyword>
<reference evidence="8" key="1">
    <citation type="submission" date="2018-05" db="EMBL/GenBank/DDBJ databases">
        <authorList>
            <person name="Du Z."/>
            <person name="Wang X."/>
        </authorList>
    </citation>
    <scope>NUCLEOTIDE SEQUENCE [LARGE SCALE GENOMIC DNA]</scope>
    <source>
        <strain evidence="8">CQN31</strain>
    </source>
</reference>
<feature type="domain" description="Succinylglutamate desuccinylase/Aspartoacylase catalytic" evidence="6">
    <location>
        <begin position="106"/>
        <end position="292"/>
    </location>
</feature>
<gene>
    <name evidence="7" type="ORF">DFH01_02370</name>
</gene>
<keyword evidence="8" id="KW-1185">Reference proteome</keyword>
<comment type="cofactor">
    <cofactor evidence="1">
        <name>Zn(2+)</name>
        <dbReference type="ChEBI" id="CHEBI:29105"/>
    </cofactor>
</comment>
<dbReference type="GO" id="GO:0046872">
    <property type="term" value="F:metal ion binding"/>
    <property type="evidence" value="ECO:0007669"/>
    <property type="project" value="UniProtKB-KW"/>
</dbReference>
<feature type="region of interest" description="Disordered" evidence="5">
    <location>
        <begin position="1"/>
        <end position="24"/>
    </location>
</feature>
<name>A0A317FJM1_9PROT</name>
<dbReference type="Proteomes" id="UP000245765">
    <property type="component" value="Unassembled WGS sequence"/>
</dbReference>
<dbReference type="InterPro" id="IPR055438">
    <property type="entry name" value="AstE_AspA_cat"/>
</dbReference>
<organism evidence="7 8">
    <name type="scientific">Falsiroseomonas bella</name>
    <dbReference type="NCBI Taxonomy" id="2184016"/>
    <lineage>
        <taxon>Bacteria</taxon>
        <taxon>Pseudomonadati</taxon>
        <taxon>Pseudomonadota</taxon>
        <taxon>Alphaproteobacteria</taxon>
        <taxon>Acetobacterales</taxon>
        <taxon>Roseomonadaceae</taxon>
        <taxon>Falsiroseomonas</taxon>
    </lineage>
</organism>
<dbReference type="GO" id="GO:0016811">
    <property type="term" value="F:hydrolase activity, acting on carbon-nitrogen (but not peptide) bonds, in linear amides"/>
    <property type="evidence" value="ECO:0007669"/>
    <property type="project" value="InterPro"/>
</dbReference>
<evidence type="ECO:0000256" key="5">
    <source>
        <dbReference type="SAM" id="MobiDB-lite"/>
    </source>
</evidence>
<evidence type="ECO:0000259" key="6">
    <source>
        <dbReference type="Pfam" id="PF24827"/>
    </source>
</evidence>
<dbReference type="SUPFAM" id="SSF53187">
    <property type="entry name" value="Zn-dependent exopeptidases"/>
    <property type="match status" value="1"/>
</dbReference>
<dbReference type="PANTHER" id="PTHR37326">
    <property type="entry name" value="BLL3975 PROTEIN"/>
    <property type="match status" value="1"/>
</dbReference>
<evidence type="ECO:0000313" key="8">
    <source>
        <dbReference type="Proteomes" id="UP000245765"/>
    </source>
</evidence>
<dbReference type="OrthoDB" id="9782876at2"/>
<evidence type="ECO:0000256" key="2">
    <source>
        <dbReference type="ARBA" id="ARBA00022723"/>
    </source>
</evidence>
<dbReference type="InterPro" id="IPR053138">
    <property type="entry name" value="N-alpha-Ac-DABA_deacetylase"/>
</dbReference>
<keyword evidence="4" id="KW-0862">Zinc</keyword>
<dbReference type="EMBL" id="QGNA01000001">
    <property type="protein sequence ID" value="PWS39264.1"/>
    <property type="molecule type" value="Genomic_DNA"/>
</dbReference>
<dbReference type="CDD" id="cd06252">
    <property type="entry name" value="M14_ASTE_ASPA-like"/>
    <property type="match status" value="1"/>
</dbReference>
<dbReference type="AlphaFoldDB" id="A0A317FJM1"/>
<evidence type="ECO:0000313" key="7">
    <source>
        <dbReference type="EMBL" id="PWS39264.1"/>
    </source>
</evidence>
<sequence>MEPPAPCASAGLPSGSTAAAPAARPSSRRVSIAVPLSYLFSGGCYRRVAKNFNAGERSVTNSPVVPEVDLWASGRQVGHLRVPQSRDDSGWGTIQVPIVVVANGTGPTVLLTAGNHGDEYEGQVSLLDLARSLRPEELQGRVILLPAMHYPACAAGKRLSPLDGRDFNRCFPGDPFGGFALSLAHFVDSVLLPICDYQMDLHSGGTGMDIVPSAVGHILDHPEMQARTLAMADAFGAPITLLLKEVNAGPTLLAAAENRGIVALSSELGGGGRLNPAALTITKRGVRNVLRHAGVLEGLPEVGEYGPSRRMTVPDLAHYVFAPADGIWEAAHPLNTTVQAGTPAGLLHRIEDPGAPPIELAYKATGLLWCARFAGRVKAGDPVAVIARDM</sequence>
<evidence type="ECO:0000256" key="4">
    <source>
        <dbReference type="ARBA" id="ARBA00022833"/>
    </source>
</evidence>
<keyword evidence="2" id="KW-0479">Metal-binding</keyword>
<dbReference type="InterPro" id="IPR043795">
    <property type="entry name" value="N-alpha-Ac-DABA-like"/>
</dbReference>
<evidence type="ECO:0000256" key="3">
    <source>
        <dbReference type="ARBA" id="ARBA00022801"/>
    </source>
</evidence>
<feature type="compositionally biased region" description="Low complexity" evidence="5">
    <location>
        <begin position="8"/>
        <end position="24"/>
    </location>
</feature>
<proteinExistence type="predicted"/>
<dbReference type="Pfam" id="PF24827">
    <property type="entry name" value="AstE_AspA_cat"/>
    <property type="match status" value="1"/>
</dbReference>
<evidence type="ECO:0000256" key="1">
    <source>
        <dbReference type="ARBA" id="ARBA00001947"/>
    </source>
</evidence>
<dbReference type="Gene3D" id="3.40.630.10">
    <property type="entry name" value="Zn peptidases"/>
    <property type="match status" value="1"/>
</dbReference>